<sequence>MHWLVCFDISDNKARREVVKLLLSSGVRVQYSMYEIQLKPPEFTALTAAVDEWLDDETDRVHYVPLNPTDRANRRAFGIAPLVTFQDFWVL</sequence>
<evidence type="ECO:0000256" key="6">
    <source>
        <dbReference type="ARBA" id="ARBA00022801"/>
    </source>
</evidence>
<evidence type="ECO:0000256" key="2">
    <source>
        <dbReference type="ARBA" id="ARBA00009959"/>
    </source>
</evidence>
<gene>
    <name evidence="9 10" type="primary">cas2</name>
    <name evidence="10" type="ORF">QWY20_16285</name>
</gene>
<dbReference type="Gene3D" id="3.30.70.240">
    <property type="match status" value="1"/>
</dbReference>
<comment type="function">
    <text evidence="9">CRISPR (clustered regularly interspaced short palindromic repeat), is an adaptive immune system that provides protection against mobile genetic elements (viruses, transposable elements and conjugative plasmids). CRISPR clusters contain sequences complementary to antecedent mobile elements and target invading nucleic acids. CRISPR clusters are transcribed and processed into CRISPR RNA (crRNA). Functions as a ssRNA-specific endoribonuclease. Involved in the integration of spacer DNA into the CRISPR cassette.</text>
</comment>
<dbReference type="HAMAP" id="MF_01471">
    <property type="entry name" value="Cas2"/>
    <property type="match status" value="1"/>
</dbReference>
<comment type="subunit">
    <text evidence="9">Homodimer, forms a heterotetramer with a Cas1 homodimer.</text>
</comment>
<keyword evidence="6 9" id="KW-0378">Hydrolase</keyword>
<feature type="binding site" evidence="9">
    <location>
        <position position="8"/>
    </location>
    <ligand>
        <name>Mg(2+)</name>
        <dbReference type="ChEBI" id="CHEBI:18420"/>
        <note>catalytic</note>
    </ligand>
</feature>
<dbReference type="EMBL" id="JAUHLI010000020">
    <property type="protein sequence ID" value="MEE2003018.1"/>
    <property type="molecule type" value="Genomic_DNA"/>
</dbReference>
<evidence type="ECO:0000256" key="7">
    <source>
        <dbReference type="ARBA" id="ARBA00022842"/>
    </source>
</evidence>
<keyword evidence="7 9" id="KW-0460">Magnesium</keyword>
<keyword evidence="11" id="KW-1185">Reference proteome</keyword>
<dbReference type="NCBIfam" id="TIGR01573">
    <property type="entry name" value="cas2"/>
    <property type="match status" value="1"/>
</dbReference>
<comment type="caution">
    <text evidence="10">The sequence shown here is derived from an EMBL/GenBank/DDBJ whole genome shotgun (WGS) entry which is preliminary data.</text>
</comment>
<keyword evidence="5 9" id="KW-0255">Endonuclease</keyword>
<dbReference type="GO" id="GO:0004519">
    <property type="term" value="F:endonuclease activity"/>
    <property type="evidence" value="ECO:0007669"/>
    <property type="project" value="UniProtKB-KW"/>
</dbReference>
<evidence type="ECO:0000313" key="11">
    <source>
        <dbReference type="Proteomes" id="UP001336314"/>
    </source>
</evidence>
<organism evidence="10 11">
    <name type="scientific">Alkalimonas cellulosilytica</name>
    <dbReference type="NCBI Taxonomy" id="3058395"/>
    <lineage>
        <taxon>Bacteria</taxon>
        <taxon>Pseudomonadati</taxon>
        <taxon>Pseudomonadota</taxon>
        <taxon>Gammaproteobacteria</taxon>
        <taxon>Alkalimonas</taxon>
    </lineage>
</organism>
<dbReference type="InterPro" id="IPR021127">
    <property type="entry name" value="CRISPR_associated_Cas2"/>
</dbReference>
<comment type="cofactor">
    <cofactor evidence="1 9">
        <name>Mg(2+)</name>
        <dbReference type="ChEBI" id="CHEBI:18420"/>
    </cofactor>
</comment>
<evidence type="ECO:0000256" key="1">
    <source>
        <dbReference type="ARBA" id="ARBA00001946"/>
    </source>
</evidence>
<dbReference type="Pfam" id="PF09827">
    <property type="entry name" value="CRISPR_Cas2"/>
    <property type="match status" value="1"/>
</dbReference>
<keyword evidence="8 9" id="KW-0051">Antiviral defense</keyword>
<dbReference type="RefSeq" id="WP_330130066.1">
    <property type="nucleotide sequence ID" value="NZ_JAUHLI010000020.1"/>
</dbReference>
<dbReference type="EC" id="3.1.-.-" evidence="9"/>
<dbReference type="SUPFAM" id="SSF143430">
    <property type="entry name" value="TTP0101/SSO1404-like"/>
    <property type="match status" value="1"/>
</dbReference>
<evidence type="ECO:0000256" key="5">
    <source>
        <dbReference type="ARBA" id="ARBA00022759"/>
    </source>
</evidence>
<keyword evidence="4 9" id="KW-0479">Metal-binding</keyword>
<reference evidence="10 11" key="1">
    <citation type="submission" date="2023-07" db="EMBL/GenBank/DDBJ databases">
        <title>Alkalimonas sp., MEB108 novel, alkaliphilic bacterium isolated from Lonar Lake, India.</title>
        <authorList>
            <person name="Joshi A."/>
            <person name="Thite S."/>
        </authorList>
    </citation>
    <scope>NUCLEOTIDE SEQUENCE [LARGE SCALE GENOMIC DNA]</scope>
    <source>
        <strain evidence="10 11">MEB108</strain>
    </source>
</reference>
<protein>
    <recommendedName>
        <fullName evidence="9">CRISPR-associated endoribonuclease Cas2</fullName>
        <ecNumber evidence="9">3.1.-.-</ecNumber>
    </recommendedName>
</protein>
<evidence type="ECO:0000256" key="8">
    <source>
        <dbReference type="ARBA" id="ARBA00023118"/>
    </source>
</evidence>
<evidence type="ECO:0000313" key="10">
    <source>
        <dbReference type="EMBL" id="MEE2003018.1"/>
    </source>
</evidence>
<evidence type="ECO:0000256" key="3">
    <source>
        <dbReference type="ARBA" id="ARBA00022722"/>
    </source>
</evidence>
<dbReference type="PANTHER" id="PTHR34405">
    <property type="entry name" value="CRISPR-ASSOCIATED ENDORIBONUCLEASE CAS2"/>
    <property type="match status" value="1"/>
</dbReference>
<name>A0ABU7J9S6_9GAMM</name>
<proteinExistence type="inferred from homology"/>
<dbReference type="PANTHER" id="PTHR34405:SF3">
    <property type="entry name" value="CRISPR-ASSOCIATED ENDORIBONUCLEASE CAS2 3"/>
    <property type="match status" value="1"/>
</dbReference>
<keyword evidence="3 9" id="KW-0540">Nuclease</keyword>
<dbReference type="CDD" id="cd09725">
    <property type="entry name" value="Cas2_I_II_III"/>
    <property type="match status" value="1"/>
</dbReference>
<dbReference type="Proteomes" id="UP001336314">
    <property type="component" value="Unassembled WGS sequence"/>
</dbReference>
<accession>A0ABU7J9S6</accession>
<comment type="similarity">
    <text evidence="2 9">Belongs to the CRISPR-associated endoribonuclease Cas2 protein family.</text>
</comment>
<evidence type="ECO:0000256" key="9">
    <source>
        <dbReference type="HAMAP-Rule" id="MF_01471"/>
    </source>
</evidence>
<evidence type="ECO:0000256" key="4">
    <source>
        <dbReference type="ARBA" id="ARBA00022723"/>
    </source>
</evidence>
<dbReference type="InterPro" id="IPR019199">
    <property type="entry name" value="Virulence_VapD/CRISPR_Cas2"/>
</dbReference>